<sequence length="198" mass="22371">MTRSNPSPNEKAVTKACWNYVPKPPPSPPSQQKYLYTPIWTPAHDQCFIDALWDKAMDGTFTGDSVSSYEAVKQATEIVNLVMKEAFSVDANYNRYIKLRERFETFSFLISCPEVNWDRWENILHAPEEFWEDVSERFPIAKAYEHAGEPNFTALRGIFQGCRPSSSKKINTNGSSGSSDKSVVIDVDEIVDLSSGSE</sequence>
<name>A0AAE1XTX2_9LAMI</name>
<proteinExistence type="predicted"/>
<dbReference type="InterPro" id="IPR024752">
    <property type="entry name" value="Myb/SANT-like_dom"/>
</dbReference>
<accession>A0AAE1XTX2</accession>
<feature type="domain" description="Myb/SANT-like" evidence="1">
    <location>
        <begin position="40"/>
        <end position="133"/>
    </location>
</feature>
<organism evidence="2 3">
    <name type="scientific">Sesamum alatum</name>
    <dbReference type="NCBI Taxonomy" id="300844"/>
    <lineage>
        <taxon>Eukaryota</taxon>
        <taxon>Viridiplantae</taxon>
        <taxon>Streptophyta</taxon>
        <taxon>Embryophyta</taxon>
        <taxon>Tracheophyta</taxon>
        <taxon>Spermatophyta</taxon>
        <taxon>Magnoliopsida</taxon>
        <taxon>eudicotyledons</taxon>
        <taxon>Gunneridae</taxon>
        <taxon>Pentapetalae</taxon>
        <taxon>asterids</taxon>
        <taxon>lamiids</taxon>
        <taxon>Lamiales</taxon>
        <taxon>Pedaliaceae</taxon>
        <taxon>Sesamum</taxon>
    </lineage>
</organism>
<reference evidence="2" key="1">
    <citation type="submission" date="2020-06" db="EMBL/GenBank/DDBJ databases">
        <authorList>
            <person name="Li T."/>
            <person name="Hu X."/>
            <person name="Zhang T."/>
            <person name="Song X."/>
            <person name="Zhang H."/>
            <person name="Dai N."/>
            <person name="Sheng W."/>
            <person name="Hou X."/>
            <person name="Wei L."/>
        </authorList>
    </citation>
    <scope>NUCLEOTIDE SEQUENCE</scope>
    <source>
        <strain evidence="2">3651</strain>
        <tissue evidence="2">Leaf</tissue>
    </source>
</reference>
<comment type="caution">
    <text evidence="2">The sequence shown here is derived from an EMBL/GenBank/DDBJ whole genome shotgun (WGS) entry which is preliminary data.</text>
</comment>
<evidence type="ECO:0000313" key="2">
    <source>
        <dbReference type="EMBL" id="KAK4417983.1"/>
    </source>
</evidence>
<gene>
    <name evidence="2" type="ORF">Salat_2211000</name>
</gene>
<evidence type="ECO:0000313" key="3">
    <source>
        <dbReference type="Proteomes" id="UP001293254"/>
    </source>
</evidence>
<dbReference type="Pfam" id="PF12776">
    <property type="entry name" value="Myb_DNA-bind_3"/>
    <property type="match status" value="1"/>
</dbReference>
<dbReference type="Proteomes" id="UP001293254">
    <property type="component" value="Unassembled WGS sequence"/>
</dbReference>
<evidence type="ECO:0000259" key="1">
    <source>
        <dbReference type="Pfam" id="PF12776"/>
    </source>
</evidence>
<dbReference type="EMBL" id="JACGWO010000009">
    <property type="protein sequence ID" value="KAK4417983.1"/>
    <property type="molecule type" value="Genomic_DNA"/>
</dbReference>
<dbReference type="AlphaFoldDB" id="A0AAE1XTX2"/>
<protein>
    <recommendedName>
        <fullName evidence="1">Myb/SANT-like domain-containing protein</fullName>
    </recommendedName>
</protein>
<reference evidence="2" key="2">
    <citation type="journal article" date="2024" name="Plant">
        <title>Genomic evolution and insights into agronomic trait innovations of Sesamum species.</title>
        <authorList>
            <person name="Miao H."/>
            <person name="Wang L."/>
            <person name="Qu L."/>
            <person name="Liu H."/>
            <person name="Sun Y."/>
            <person name="Le M."/>
            <person name="Wang Q."/>
            <person name="Wei S."/>
            <person name="Zheng Y."/>
            <person name="Lin W."/>
            <person name="Duan Y."/>
            <person name="Cao H."/>
            <person name="Xiong S."/>
            <person name="Wang X."/>
            <person name="Wei L."/>
            <person name="Li C."/>
            <person name="Ma Q."/>
            <person name="Ju M."/>
            <person name="Zhao R."/>
            <person name="Li G."/>
            <person name="Mu C."/>
            <person name="Tian Q."/>
            <person name="Mei H."/>
            <person name="Zhang T."/>
            <person name="Gao T."/>
            <person name="Zhang H."/>
        </authorList>
    </citation>
    <scope>NUCLEOTIDE SEQUENCE</scope>
    <source>
        <strain evidence="2">3651</strain>
    </source>
</reference>
<keyword evidence="3" id="KW-1185">Reference proteome</keyword>